<protein>
    <submittedName>
        <fullName evidence="1">Uncharacterized protein</fullName>
    </submittedName>
</protein>
<proteinExistence type="predicted"/>
<organism evidence="1 2">
    <name type="scientific">Chaetoceros tenuissimus</name>
    <dbReference type="NCBI Taxonomy" id="426638"/>
    <lineage>
        <taxon>Eukaryota</taxon>
        <taxon>Sar</taxon>
        <taxon>Stramenopiles</taxon>
        <taxon>Ochrophyta</taxon>
        <taxon>Bacillariophyta</taxon>
        <taxon>Coscinodiscophyceae</taxon>
        <taxon>Chaetocerotophycidae</taxon>
        <taxon>Chaetocerotales</taxon>
        <taxon>Chaetocerotaceae</taxon>
        <taxon>Chaetoceros</taxon>
    </lineage>
</organism>
<dbReference type="Proteomes" id="UP001054902">
    <property type="component" value="Unassembled WGS sequence"/>
</dbReference>
<reference evidence="1 2" key="1">
    <citation type="journal article" date="2021" name="Sci. Rep.">
        <title>The genome of the diatom Chaetoceros tenuissimus carries an ancient integrated fragment of an extant virus.</title>
        <authorList>
            <person name="Hongo Y."/>
            <person name="Kimura K."/>
            <person name="Takaki Y."/>
            <person name="Yoshida Y."/>
            <person name="Baba S."/>
            <person name="Kobayashi G."/>
            <person name="Nagasaki K."/>
            <person name="Hano T."/>
            <person name="Tomaru Y."/>
        </authorList>
    </citation>
    <scope>NUCLEOTIDE SEQUENCE [LARGE SCALE GENOMIC DNA]</scope>
    <source>
        <strain evidence="1 2">NIES-3715</strain>
    </source>
</reference>
<dbReference type="AlphaFoldDB" id="A0AAD3D279"/>
<name>A0AAD3D279_9STRA</name>
<keyword evidence="2" id="KW-1185">Reference proteome</keyword>
<gene>
    <name evidence="1" type="ORF">CTEN210_12962</name>
</gene>
<sequence>MQSFIVFIPPSCEDIHFHAFAGNKDLSLFHVPEITNLQYLVLYGARLIEFCEFEDRIFSSEEENTFVKEQINAGDKYRLHGACASFQPLKDDIYDIIEEEGLRAFSGKNEIGITPSRYLNENPYADATELEIIRECISKKLNF</sequence>
<evidence type="ECO:0000313" key="1">
    <source>
        <dbReference type="EMBL" id="GFH56486.1"/>
    </source>
</evidence>
<comment type="caution">
    <text evidence="1">The sequence shown here is derived from an EMBL/GenBank/DDBJ whole genome shotgun (WGS) entry which is preliminary data.</text>
</comment>
<accession>A0AAD3D279</accession>
<dbReference type="EMBL" id="BLLK01000052">
    <property type="protein sequence ID" value="GFH56486.1"/>
    <property type="molecule type" value="Genomic_DNA"/>
</dbReference>
<evidence type="ECO:0000313" key="2">
    <source>
        <dbReference type="Proteomes" id="UP001054902"/>
    </source>
</evidence>